<keyword evidence="1" id="KW-1133">Transmembrane helix</keyword>
<dbReference type="AlphaFoldDB" id="A0A0R3TBG1"/>
<evidence type="ECO:0000259" key="3">
    <source>
        <dbReference type="Pfam" id="PF23013"/>
    </source>
</evidence>
<dbReference type="GO" id="GO:0005096">
    <property type="term" value="F:GTPase activator activity"/>
    <property type="evidence" value="ECO:0007669"/>
    <property type="project" value="InterPro"/>
</dbReference>
<dbReference type="GO" id="GO:0005765">
    <property type="term" value="C:lysosomal membrane"/>
    <property type="evidence" value="ECO:0007669"/>
    <property type="project" value="TreeGrafter"/>
</dbReference>
<organism evidence="4">
    <name type="scientific">Rodentolepis nana</name>
    <name type="common">Dwarf tapeworm</name>
    <name type="synonym">Hymenolepis nana</name>
    <dbReference type="NCBI Taxonomy" id="102285"/>
    <lineage>
        <taxon>Eukaryota</taxon>
        <taxon>Metazoa</taxon>
        <taxon>Spiralia</taxon>
        <taxon>Lophotrochozoa</taxon>
        <taxon>Platyhelminthes</taxon>
        <taxon>Cestoda</taxon>
        <taxon>Eucestoda</taxon>
        <taxon>Cyclophyllidea</taxon>
        <taxon>Hymenolepididae</taxon>
        <taxon>Rodentolepis</taxon>
    </lineage>
</organism>
<feature type="transmembrane region" description="Helical" evidence="1">
    <location>
        <begin position="741"/>
        <end position="759"/>
    </location>
</feature>
<dbReference type="InterPro" id="IPR027244">
    <property type="entry name" value="IML1"/>
</dbReference>
<dbReference type="GO" id="GO:0034198">
    <property type="term" value="P:cellular response to amino acid starvation"/>
    <property type="evidence" value="ECO:0007669"/>
    <property type="project" value="TreeGrafter"/>
</dbReference>
<dbReference type="STRING" id="102285.A0A0R3TBG1"/>
<evidence type="ECO:0000259" key="2">
    <source>
        <dbReference type="Pfam" id="PF12257"/>
    </source>
</evidence>
<dbReference type="GO" id="GO:1990130">
    <property type="term" value="C:GATOR1 complex"/>
    <property type="evidence" value="ECO:0007669"/>
    <property type="project" value="TreeGrafter"/>
</dbReference>
<name>A0A0R3TBG1_RODNA</name>
<sequence length="784" mass="88946">MAVPELKLKLLCHPRVDTKSRVSDDVLLHPCDNHGILPGNVIELKHPDVPQPTLFLVKSLREDFQHRDAISIEQSLAQSLKLQPYKTVSVRVVFKEKNTIVQRNTMVEFGVMRGYVGELWRNGELLSCGYISDRTKIIFRSSSATYHIFIQMSKEMWNFDEFGDLLFEKSIKFLRELVLKSWMNSFCTHDVTLVLATRAFISAPAIEIPAKSIFSRNSDGQIYADFYKQVLFSFYLYFVILQTERYSHEEWKRSFSQLMLAFKRYQSDIRDFLLKYLPGVIDPSHVSIRLSSSRETNLLESLNLVLSDYECYNVDRKFDQTGKACIMISSGCGVFDASRDMVSFTKQRTLDLGVTVDLVCLGHQPLHAVPLFICRDFENPESPEVCIVPHWLNHSYFRSSREIYALNHTETVTRINVKAMRIASPQHSVKTDEDQIVGRNEPHLPLYHRLRRQTITSVILPDQIESSRQRTLSFNDGLLIQSSVVMVERPMEGAISASEIGSYDSVSSTHVGWNITANLRSRTQSSLCSEQHSPFSGNVAGVDLLSEKPSWMNLYGHSDVESTYSNAFFSRNIPTLAEGPFRRRNQVVRHKDLSCSCQSGCGSGGEANLPHRSLVSHPGKTVIECPSSIGVAAECSASSWQPACGGEGVARHLPLASSRRSTTKKSSFRVKSTAAAIMGAAFRTFPFGIHPQIFGLNKTVSQRRLAYLHTAVQRMHLIKYGKTQCMQLLEGLRPKINLAKVYLPLFLFFFYIFPHPVVLRVHRVHRLLSNFFINACTLFFRGIS</sequence>
<dbReference type="InterPro" id="IPR048255">
    <property type="entry name" value="IML1_N"/>
</dbReference>
<protein>
    <submittedName>
        <fullName evidence="4">DEP domain-containing protein</fullName>
    </submittedName>
</protein>
<keyword evidence="1" id="KW-0812">Transmembrane</keyword>
<keyword evidence="1" id="KW-0472">Membrane</keyword>
<proteinExistence type="predicted"/>
<evidence type="ECO:0000256" key="1">
    <source>
        <dbReference type="SAM" id="Phobius"/>
    </source>
</evidence>
<feature type="domain" description="Vacuolar membrane-associated protein Iml1 N-terminal" evidence="2">
    <location>
        <begin position="98"/>
        <end position="372"/>
    </location>
</feature>
<dbReference type="WBParaSite" id="HNAJ_0000440001-mRNA-1">
    <property type="protein sequence ID" value="HNAJ_0000440001-mRNA-1"/>
    <property type="gene ID" value="HNAJ_0000440001"/>
</dbReference>
<dbReference type="InterPro" id="IPR055213">
    <property type="entry name" value="IML1_double_psi_beta_barrel"/>
</dbReference>
<dbReference type="Pfam" id="PF12257">
    <property type="entry name" value="IML1"/>
    <property type="match status" value="1"/>
</dbReference>
<dbReference type="PANTHER" id="PTHR13179:SF8">
    <property type="entry name" value="GATOR COMPLEX PROTEIN DEPDC5"/>
    <property type="match status" value="1"/>
</dbReference>
<dbReference type="PANTHER" id="PTHR13179">
    <property type="entry name" value="DEP DOMAIN CONTAINING PROTEIN 5"/>
    <property type="match status" value="1"/>
</dbReference>
<dbReference type="GO" id="GO:0010508">
    <property type="term" value="P:positive regulation of autophagy"/>
    <property type="evidence" value="ECO:0007669"/>
    <property type="project" value="TreeGrafter"/>
</dbReference>
<evidence type="ECO:0000313" key="4">
    <source>
        <dbReference type="WBParaSite" id="HNAJ_0000440001-mRNA-1"/>
    </source>
</evidence>
<feature type="domain" description="IML1 N-terminal double psi beta-barrel" evidence="3">
    <location>
        <begin position="8"/>
        <end position="92"/>
    </location>
</feature>
<accession>A0A0R3TBG1</accession>
<dbReference type="Pfam" id="PF23013">
    <property type="entry name" value="IML1_N"/>
    <property type="match status" value="1"/>
</dbReference>
<reference evidence="4" key="1">
    <citation type="submission" date="2017-02" db="UniProtKB">
        <authorList>
            <consortium name="WormBaseParasite"/>
        </authorList>
    </citation>
    <scope>IDENTIFICATION</scope>
</reference>
<dbReference type="GO" id="GO:1904262">
    <property type="term" value="P:negative regulation of TORC1 signaling"/>
    <property type="evidence" value="ECO:0007669"/>
    <property type="project" value="TreeGrafter"/>
</dbReference>